<dbReference type="Proteomes" id="UP001152795">
    <property type="component" value="Unassembled WGS sequence"/>
</dbReference>
<gene>
    <name evidence="1" type="ORF">PACLA_8A015019</name>
</gene>
<dbReference type="PANTHER" id="PTHR46704">
    <property type="entry name" value="CXC DOMAIN-CONTAINING PROTEIN-RELATED"/>
    <property type="match status" value="1"/>
</dbReference>
<dbReference type="OrthoDB" id="5969818at2759"/>
<feature type="non-terminal residue" evidence="1">
    <location>
        <position position="590"/>
    </location>
</feature>
<evidence type="ECO:0000313" key="2">
    <source>
        <dbReference type="Proteomes" id="UP001152795"/>
    </source>
</evidence>
<organism evidence="1 2">
    <name type="scientific">Paramuricea clavata</name>
    <name type="common">Red gorgonian</name>
    <name type="synonym">Violescent sea-whip</name>
    <dbReference type="NCBI Taxonomy" id="317549"/>
    <lineage>
        <taxon>Eukaryota</taxon>
        <taxon>Metazoa</taxon>
        <taxon>Cnidaria</taxon>
        <taxon>Anthozoa</taxon>
        <taxon>Octocorallia</taxon>
        <taxon>Malacalcyonacea</taxon>
        <taxon>Plexauridae</taxon>
        <taxon>Paramuricea</taxon>
    </lineage>
</organism>
<protein>
    <submittedName>
        <fullName evidence="1">Uncharacterized protein</fullName>
    </submittedName>
</protein>
<sequence>MRALPTVMPEVYDAFLAGHFSVQMSKSNPFGQNEADKTIENTINRDCKTSGGYIGFSANFAATQRWVLNNSRRSSYRRLFREHVSLLSTENKPHKELSPSHIRSDMEAVANVVDVLENVFCNPWNRDVVHLISLSTGISATPEVRDDLLQANEKGKSASRKFVEQRCSSDESVPFFDPLTKLKLKSFKYLKAVTKVRSKDAVIPIKLDRDVFARMALLGQFRKIDMRLVFTYPLGPLPWALADPYGLPRKTNKAKLAQQLEKQVVIKDCYPLDATSIYDGMAVLQKFKPPPGATFAVLAESLFTMLTSNSSKRIDVVSDIYKDISIKNAERSKRATGPVGITYKNILPGYRVKNWSKILSVSANKTDSSEARVVPELRSNHEEADTRMVLHAKHAGGKCVIYSEDTDVMILLIGHAHNLGKCYLQKGNGSKRRIVGISEIADQLERQVADGITKQEACEALMGLHALTGCDTVSAFSSKGKLRSMQMLVKNHIYANTMKDIGKEWSVSDDTFSATEEFVCHLYGKKGKSVDSLRYELHYAKGGKVAPEALPPCQSSLRLHVSRANYQAAIWRRATEACPDIPSPHGHGWN</sequence>
<keyword evidence="2" id="KW-1185">Reference proteome</keyword>
<evidence type="ECO:0000313" key="1">
    <source>
        <dbReference type="EMBL" id="CAB4011898.1"/>
    </source>
</evidence>
<dbReference type="EMBL" id="CACRXK020007306">
    <property type="protein sequence ID" value="CAB4011898.1"/>
    <property type="molecule type" value="Genomic_DNA"/>
</dbReference>
<proteinExistence type="predicted"/>
<comment type="caution">
    <text evidence="1">The sequence shown here is derived from an EMBL/GenBank/DDBJ whole genome shotgun (WGS) entry which is preliminary data.</text>
</comment>
<reference evidence="1" key="1">
    <citation type="submission" date="2020-04" db="EMBL/GenBank/DDBJ databases">
        <authorList>
            <person name="Alioto T."/>
            <person name="Alioto T."/>
            <person name="Gomez Garrido J."/>
        </authorList>
    </citation>
    <scope>NUCLEOTIDE SEQUENCE</scope>
    <source>
        <strain evidence="1">A484AB</strain>
    </source>
</reference>
<accession>A0A6S7JLF1</accession>
<dbReference type="AlphaFoldDB" id="A0A6S7JLF1"/>
<name>A0A6S7JLF1_PARCT</name>
<dbReference type="PANTHER" id="PTHR46704:SF9">
    <property type="entry name" value="BHLH DOMAIN-CONTAINING PROTEIN"/>
    <property type="match status" value="1"/>
</dbReference>